<keyword evidence="1" id="KW-1133">Transmembrane helix</keyword>
<evidence type="ECO:0008006" key="5">
    <source>
        <dbReference type="Google" id="ProtNLM"/>
    </source>
</evidence>
<keyword evidence="1" id="KW-0812">Transmembrane</keyword>
<feature type="transmembrane region" description="Helical" evidence="1">
    <location>
        <begin position="336"/>
        <end position="355"/>
    </location>
</feature>
<gene>
    <name evidence="3" type="ORF">Cba03nite_26710</name>
</gene>
<evidence type="ECO:0000256" key="2">
    <source>
        <dbReference type="SAM" id="SignalP"/>
    </source>
</evidence>
<dbReference type="Proteomes" id="UP000601223">
    <property type="component" value="Unassembled WGS sequence"/>
</dbReference>
<reference evidence="3 4" key="1">
    <citation type="submission" date="2021-01" db="EMBL/GenBank/DDBJ databases">
        <title>Whole genome shotgun sequence of Catellatospora bangladeshensis NBRC 107357.</title>
        <authorList>
            <person name="Komaki H."/>
            <person name="Tamura T."/>
        </authorList>
    </citation>
    <scope>NUCLEOTIDE SEQUENCE [LARGE SCALE GENOMIC DNA]</scope>
    <source>
        <strain evidence="3 4">NBRC 107357</strain>
    </source>
</reference>
<protein>
    <recommendedName>
        <fullName evidence="5">DUF11 domain-containing protein</fullName>
    </recommendedName>
</protein>
<dbReference type="AlphaFoldDB" id="A0A8J3JJ02"/>
<feature type="signal peptide" evidence="2">
    <location>
        <begin position="1"/>
        <end position="24"/>
    </location>
</feature>
<evidence type="ECO:0000256" key="1">
    <source>
        <dbReference type="SAM" id="Phobius"/>
    </source>
</evidence>
<keyword evidence="4" id="KW-1185">Reference proteome</keyword>
<feature type="chain" id="PRO_5035266853" description="DUF11 domain-containing protein" evidence="2">
    <location>
        <begin position="25"/>
        <end position="363"/>
    </location>
</feature>
<dbReference type="RefSeq" id="WP_203745644.1">
    <property type="nucleotide sequence ID" value="NZ_BONF01000012.1"/>
</dbReference>
<accession>A0A8J3JJ02</accession>
<proteinExistence type="predicted"/>
<keyword evidence="2" id="KW-0732">Signal</keyword>
<dbReference type="EMBL" id="BONF01000012">
    <property type="protein sequence ID" value="GIF81322.1"/>
    <property type="molecule type" value="Genomic_DNA"/>
</dbReference>
<name>A0A8J3JJ02_9ACTN</name>
<evidence type="ECO:0000313" key="4">
    <source>
        <dbReference type="Proteomes" id="UP000601223"/>
    </source>
</evidence>
<keyword evidence="1" id="KW-0472">Membrane</keyword>
<comment type="caution">
    <text evidence="3">The sequence shown here is derived from an EMBL/GenBank/DDBJ whole genome shotgun (WGS) entry which is preliminary data.</text>
</comment>
<sequence length="363" mass="37048">MSHPWIAVLSTTVLGLSVPLPAAAAAPAGLALGLPAAVTATELGGEDGVVRLENTTGHDLSRVMLRLRLTGAAAGRVELASADWCDHTRTTAVCKVDRLSPGDAISIRLDLLARKNAPDGAAGGVAVSASAAGVAAATGTFPVAVGSPPFTDVSAVAEQSEVYLHTGDTAALGVVYRNSGPVPARLRVADPAATGFDDVSWTDCPDDDGDACLVELPSGASRRLGFTMRLAGDHPAEPHVAMTVEGAYDRIVTDNLAVYPVCVYDTGRCTRNVPGTHSDVFAAPSARAVTAEPAPEAVGGGFGAVNLTEPDHAPVPVAHEADAEPPYDFFDEVTGILAYSLLGLFIVGASVALGLRKRAADQS</sequence>
<evidence type="ECO:0000313" key="3">
    <source>
        <dbReference type="EMBL" id="GIF81322.1"/>
    </source>
</evidence>
<organism evidence="3 4">
    <name type="scientific">Catellatospora bangladeshensis</name>
    <dbReference type="NCBI Taxonomy" id="310355"/>
    <lineage>
        <taxon>Bacteria</taxon>
        <taxon>Bacillati</taxon>
        <taxon>Actinomycetota</taxon>
        <taxon>Actinomycetes</taxon>
        <taxon>Micromonosporales</taxon>
        <taxon>Micromonosporaceae</taxon>
        <taxon>Catellatospora</taxon>
    </lineage>
</organism>